<dbReference type="RefSeq" id="WP_128495456.1">
    <property type="nucleotide sequence ID" value="NZ_RZNB01000004.1"/>
</dbReference>
<reference evidence="3 4" key="1">
    <citation type="submission" date="2018-12" db="EMBL/GenBank/DDBJ databases">
        <authorList>
            <person name="Li F."/>
        </authorList>
    </citation>
    <scope>NUCLEOTIDE SEQUENCE [LARGE SCALE GENOMIC DNA]</scope>
    <source>
        <strain evidence="3 4">11W25H-1</strain>
    </source>
</reference>
<proteinExistence type="predicted"/>
<sequence>MVTSATGARPVTKTRRHLDSSNEGRSSAFVRTSAAAGVVTLAALMTAFTGGAASASTVEVDGADAVVVQAAGEDYVPEQSGVSVETPSLIPADAPAADPAVPADGLAVTGADAGLIAGLAGLFIAGGAVITIAGSAARRRTARAKG</sequence>
<feature type="region of interest" description="Disordered" evidence="1">
    <location>
        <begin position="1"/>
        <end position="26"/>
    </location>
</feature>
<accession>A0A3S5CE08</accession>
<keyword evidence="2" id="KW-0472">Membrane</keyword>
<keyword evidence="2" id="KW-0812">Transmembrane</keyword>
<evidence type="ECO:0008006" key="5">
    <source>
        <dbReference type="Google" id="ProtNLM"/>
    </source>
</evidence>
<dbReference type="AlphaFoldDB" id="A0A3S5CE08"/>
<gene>
    <name evidence="3" type="ORF">ELQ90_11705</name>
</gene>
<name>A0A3S5CE08_9MICO</name>
<dbReference type="Proteomes" id="UP000288547">
    <property type="component" value="Unassembled WGS sequence"/>
</dbReference>
<keyword evidence="4" id="KW-1185">Reference proteome</keyword>
<keyword evidence="2" id="KW-1133">Transmembrane helix</keyword>
<organism evidence="3 4">
    <name type="scientific">Labedella phragmitis</name>
    <dbReference type="NCBI Taxonomy" id="2498849"/>
    <lineage>
        <taxon>Bacteria</taxon>
        <taxon>Bacillati</taxon>
        <taxon>Actinomycetota</taxon>
        <taxon>Actinomycetes</taxon>
        <taxon>Micrococcales</taxon>
        <taxon>Microbacteriaceae</taxon>
        <taxon>Labedella</taxon>
    </lineage>
</organism>
<feature type="transmembrane region" description="Helical" evidence="2">
    <location>
        <begin position="28"/>
        <end position="48"/>
    </location>
</feature>
<evidence type="ECO:0000256" key="1">
    <source>
        <dbReference type="SAM" id="MobiDB-lite"/>
    </source>
</evidence>
<evidence type="ECO:0000313" key="4">
    <source>
        <dbReference type="Proteomes" id="UP000288547"/>
    </source>
</evidence>
<comment type="caution">
    <text evidence="3">The sequence shown here is derived from an EMBL/GenBank/DDBJ whole genome shotgun (WGS) entry which is preliminary data.</text>
</comment>
<evidence type="ECO:0000256" key="2">
    <source>
        <dbReference type="SAM" id="Phobius"/>
    </source>
</evidence>
<protein>
    <recommendedName>
        <fullName evidence="5">LPXTG cell wall anchor domain-containing protein</fullName>
    </recommendedName>
</protein>
<feature type="transmembrane region" description="Helical" evidence="2">
    <location>
        <begin position="115"/>
        <end position="137"/>
    </location>
</feature>
<evidence type="ECO:0000313" key="3">
    <source>
        <dbReference type="EMBL" id="RWZ50002.1"/>
    </source>
</evidence>
<dbReference type="EMBL" id="RZNB01000004">
    <property type="protein sequence ID" value="RWZ50002.1"/>
    <property type="molecule type" value="Genomic_DNA"/>
</dbReference>